<feature type="compositionally biased region" description="Basic and acidic residues" evidence="13">
    <location>
        <begin position="549"/>
        <end position="599"/>
    </location>
</feature>
<reference evidence="15" key="1">
    <citation type="submission" date="2022-03" db="EMBL/GenBank/DDBJ databases">
        <authorList>
            <person name="Martin C."/>
        </authorList>
    </citation>
    <scope>NUCLEOTIDE SEQUENCE</scope>
</reference>
<dbReference type="Gene3D" id="1.10.472.10">
    <property type="entry name" value="Cyclin-like"/>
    <property type="match status" value="2"/>
</dbReference>
<feature type="compositionally biased region" description="Low complexity" evidence="13">
    <location>
        <begin position="324"/>
        <end position="350"/>
    </location>
</feature>
<dbReference type="GO" id="GO:0016538">
    <property type="term" value="F:cyclin-dependent protein serine/threonine kinase regulator activity"/>
    <property type="evidence" value="ECO:0007669"/>
    <property type="project" value="InterPro"/>
</dbReference>
<dbReference type="GO" id="GO:0006357">
    <property type="term" value="P:regulation of transcription by RNA polymerase II"/>
    <property type="evidence" value="ECO:0007669"/>
    <property type="project" value="InterPro"/>
</dbReference>
<comment type="subcellular location">
    <subcellularLocation>
        <location evidence="1">Nucleus</location>
    </subcellularLocation>
</comment>
<feature type="compositionally biased region" description="Basic and acidic residues" evidence="13">
    <location>
        <begin position="471"/>
        <end position="499"/>
    </location>
</feature>
<dbReference type="EMBL" id="CAIIXF020000001">
    <property type="protein sequence ID" value="CAH1773527.1"/>
    <property type="molecule type" value="Genomic_DNA"/>
</dbReference>
<name>A0A8S4MXH9_OWEFU</name>
<feature type="compositionally biased region" description="Low complexity" evidence="13">
    <location>
        <begin position="281"/>
        <end position="291"/>
    </location>
</feature>
<dbReference type="SMART" id="SM00385">
    <property type="entry name" value="CYCLIN"/>
    <property type="match status" value="1"/>
</dbReference>
<dbReference type="SUPFAM" id="SSF47954">
    <property type="entry name" value="Cyclin-like"/>
    <property type="match status" value="2"/>
</dbReference>
<dbReference type="GO" id="GO:0051301">
    <property type="term" value="P:cell division"/>
    <property type="evidence" value="ECO:0007669"/>
    <property type="project" value="UniProtKB-KW"/>
</dbReference>
<organism evidence="15 16">
    <name type="scientific">Owenia fusiformis</name>
    <name type="common">Polychaete worm</name>
    <dbReference type="NCBI Taxonomy" id="6347"/>
    <lineage>
        <taxon>Eukaryota</taxon>
        <taxon>Metazoa</taxon>
        <taxon>Spiralia</taxon>
        <taxon>Lophotrochozoa</taxon>
        <taxon>Annelida</taxon>
        <taxon>Polychaeta</taxon>
        <taxon>Sedentaria</taxon>
        <taxon>Canalipalpata</taxon>
        <taxon>Sabellida</taxon>
        <taxon>Oweniida</taxon>
        <taxon>Oweniidae</taxon>
        <taxon>Owenia</taxon>
    </lineage>
</organism>
<keyword evidence="9" id="KW-0804">Transcription</keyword>
<keyword evidence="3" id="KW-1017">Isopeptide bond</keyword>
<keyword evidence="16" id="KW-1185">Reference proteome</keyword>
<evidence type="ECO:0000256" key="9">
    <source>
        <dbReference type="ARBA" id="ARBA00023163"/>
    </source>
</evidence>
<feature type="region of interest" description="Disordered" evidence="13">
    <location>
        <begin position="277"/>
        <end position="806"/>
    </location>
</feature>
<dbReference type="Proteomes" id="UP000749559">
    <property type="component" value="Unassembled WGS sequence"/>
</dbReference>
<keyword evidence="6" id="KW-0832">Ubl conjugation</keyword>
<evidence type="ECO:0000256" key="12">
    <source>
        <dbReference type="RuleBase" id="RU000383"/>
    </source>
</evidence>
<comment type="similarity">
    <text evidence="2">Belongs to the cyclin family. Cyclin C subfamily.</text>
</comment>
<keyword evidence="11" id="KW-0131">Cell cycle</keyword>
<sequence length="806" mass="90770">SNYKAVLSRSNVTHSLFVYVLRMAGERWIFTKQQLINTPSRKAGIDADKELSYRQQAANFIQDMGQRLQVQQLVINTSIVYMHRFYMFHSFAKFHRNQIATAAIFLGAKVEEQPRKLEHVIRVAHICLHREGPPLDTKSEAYLDQAQELVINENILLQTLGFNIVVEHPHSYIVKTCHVVKASKDLSQTSYFLATNSLHLTTMCLQYPPTLVACLCIHLACTWSDWKLGKSADGNEWYHFVDKTVTTEKLDELTQEFLAIIEKCPSKLRKKILTWKNQAQSHSASTSGPSPSHKRVKQEAPSVTGSSTSQHGSQERKNTPSPNPSSKHSSQSSKHGSHSSRTSTPTAPSSNKSRSSTPASSQESMKRVKSDSNLTPKNYKEYKELKEKGMLPDKTTPSKSSATSKTEHDNIFDQYKVPGETSEGKVNSREHEGLKLKIKKEERNNSHSESSKMKREKSRDSSHFEGSSSSKQKELTPENAKSTEKLVLKLDPSRKKLEPGELPDSPPSYPKIKIKNEYPDLNRVKREDGSKKSEHSGSKNASPYPKIKLKTEYPDLSKAKQEAHPDQLRAAKESYHSADNRRSDQVKSRHSDFSRDKVKSEHHRPPGSSSSWHSSQGRLPGGPEPHRHPGAHRSSGYTAGNTQPHAGPPSSLDYSVHSDKHFSKLKQESRRDGAPHAQGHPGHHPTHHPSNDPYRQPPGSSDKYHSSRKRPLSSPEMSAPPQSFTSPHKQPRNNTSHYDQRNDSNGKHASQYGQHPRPGMHEHLDTIDPMNSLGLSSLSSFEDYDLNDSSQPSQYREYPQQHIPPR</sequence>
<comment type="caution">
    <text evidence="15">The sequence shown here is derived from an EMBL/GenBank/DDBJ whole genome shotgun (WGS) entry which is preliminary data.</text>
</comment>
<dbReference type="AlphaFoldDB" id="A0A8S4MXH9"/>
<feature type="non-terminal residue" evidence="15">
    <location>
        <position position="806"/>
    </location>
</feature>
<feature type="compositionally biased region" description="Polar residues" evidence="13">
    <location>
        <begin position="720"/>
        <end position="737"/>
    </location>
</feature>
<dbReference type="InterPro" id="IPR043198">
    <property type="entry name" value="Cyclin/Ssn8"/>
</dbReference>
<evidence type="ECO:0000313" key="15">
    <source>
        <dbReference type="EMBL" id="CAH1773527.1"/>
    </source>
</evidence>
<feature type="compositionally biased region" description="Basic and acidic residues" evidence="13">
    <location>
        <begin position="422"/>
        <end position="463"/>
    </location>
</feature>
<evidence type="ECO:0000256" key="1">
    <source>
        <dbReference type="ARBA" id="ARBA00004123"/>
    </source>
</evidence>
<feature type="compositionally biased region" description="Polar residues" evidence="13">
    <location>
        <begin position="351"/>
        <end position="363"/>
    </location>
</feature>
<gene>
    <name evidence="15" type="ORF">OFUS_LOCUS1113</name>
</gene>
<evidence type="ECO:0000259" key="14">
    <source>
        <dbReference type="SMART" id="SM00385"/>
    </source>
</evidence>
<keyword evidence="4" id="KW-0597">Phosphoprotein</keyword>
<dbReference type="InterPro" id="IPR006671">
    <property type="entry name" value="Cyclin_N"/>
</dbReference>
<dbReference type="FunFam" id="1.10.472.10:FF:000004">
    <property type="entry name" value="Cyclin T2"/>
    <property type="match status" value="1"/>
</dbReference>
<evidence type="ECO:0000256" key="6">
    <source>
        <dbReference type="ARBA" id="ARBA00022843"/>
    </source>
</evidence>
<evidence type="ECO:0000256" key="13">
    <source>
        <dbReference type="SAM" id="MobiDB-lite"/>
    </source>
</evidence>
<feature type="compositionally biased region" description="Low complexity" evidence="13">
    <location>
        <begin position="394"/>
        <end position="404"/>
    </location>
</feature>
<evidence type="ECO:0000313" key="16">
    <source>
        <dbReference type="Proteomes" id="UP000749559"/>
    </source>
</evidence>
<evidence type="ECO:0000256" key="10">
    <source>
        <dbReference type="ARBA" id="ARBA00023242"/>
    </source>
</evidence>
<keyword evidence="8 12" id="KW-0195">Cyclin</keyword>
<evidence type="ECO:0000256" key="11">
    <source>
        <dbReference type="ARBA" id="ARBA00023306"/>
    </source>
</evidence>
<dbReference type="CDD" id="cd20538">
    <property type="entry name" value="CYCLIN_CCNT_rpt1"/>
    <property type="match status" value="1"/>
</dbReference>
<proteinExistence type="inferred from homology"/>
<dbReference type="InterPro" id="IPR036915">
    <property type="entry name" value="Cyclin-like_sf"/>
</dbReference>
<keyword evidence="5" id="KW-0132">Cell division</keyword>
<dbReference type="Pfam" id="PF00134">
    <property type="entry name" value="Cyclin_N"/>
    <property type="match status" value="1"/>
</dbReference>
<protein>
    <recommendedName>
        <fullName evidence="14">Cyclin-like domain-containing protein</fullName>
    </recommendedName>
</protein>
<feature type="compositionally biased region" description="Basic and acidic residues" evidence="13">
    <location>
        <begin position="656"/>
        <end position="674"/>
    </location>
</feature>
<dbReference type="GO" id="GO:0005634">
    <property type="term" value="C:nucleus"/>
    <property type="evidence" value="ECO:0007669"/>
    <property type="project" value="UniProtKB-SubCell"/>
</dbReference>
<dbReference type="Pfam" id="PF21797">
    <property type="entry name" value="CycT2-like_C"/>
    <property type="match status" value="1"/>
</dbReference>
<evidence type="ECO:0000256" key="8">
    <source>
        <dbReference type="ARBA" id="ARBA00023127"/>
    </source>
</evidence>
<feature type="compositionally biased region" description="Basic and acidic residues" evidence="13">
    <location>
        <begin position="514"/>
        <end position="537"/>
    </location>
</feature>
<evidence type="ECO:0000256" key="7">
    <source>
        <dbReference type="ARBA" id="ARBA00023015"/>
    </source>
</evidence>
<evidence type="ECO:0000256" key="4">
    <source>
        <dbReference type="ARBA" id="ARBA00022553"/>
    </source>
</evidence>
<feature type="compositionally biased region" description="Polar residues" evidence="13">
    <location>
        <begin position="635"/>
        <end position="644"/>
    </location>
</feature>
<dbReference type="FunFam" id="1.10.472.10:FF:000009">
    <property type="entry name" value="cyclin-T2 isoform X1"/>
    <property type="match status" value="1"/>
</dbReference>
<feature type="compositionally biased region" description="Basic and acidic residues" evidence="13">
    <location>
        <begin position="378"/>
        <end position="391"/>
    </location>
</feature>
<keyword evidence="7" id="KW-0805">Transcription regulation</keyword>
<evidence type="ECO:0000256" key="2">
    <source>
        <dbReference type="ARBA" id="ARBA00008638"/>
    </source>
</evidence>
<dbReference type="PANTHER" id="PTHR10026">
    <property type="entry name" value="CYCLIN"/>
    <property type="match status" value="1"/>
</dbReference>
<keyword evidence="10" id="KW-0539">Nucleus</keyword>
<evidence type="ECO:0000256" key="5">
    <source>
        <dbReference type="ARBA" id="ARBA00022618"/>
    </source>
</evidence>
<dbReference type="CDD" id="cd20539">
    <property type="entry name" value="CYCLIN_CCNT_rpt2"/>
    <property type="match status" value="1"/>
</dbReference>
<dbReference type="InterPro" id="IPR013763">
    <property type="entry name" value="Cyclin-like_dom"/>
</dbReference>
<feature type="domain" description="Cyclin-like" evidence="14">
    <location>
        <begin position="59"/>
        <end position="158"/>
    </location>
</feature>
<evidence type="ECO:0000256" key="3">
    <source>
        <dbReference type="ARBA" id="ARBA00022499"/>
    </source>
</evidence>
<feature type="compositionally biased region" description="Polar residues" evidence="13">
    <location>
        <begin position="301"/>
        <end position="312"/>
    </location>
</feature>
<accession>A0A8S4MXH9</accession>